<dbReference type="Proteomes" id="UP001210231">
    <property type="component" value="Unassembled WGS sequence"/>
</dbReference>
<evidence type="ECO:0000313" key="2">
    <source>
        <dbReference type="EMBL" id="MDA3613261.1"/>
    </source>
</evidence>
<dbReference type="Gene3D" id="3.90.1570.30">
    <property type="match status" value="1"/>
</dbReference>
<dbReference type="InterPro" id="IPR029464">
    <property type="entry name" value="HSDR_N"/>
</dbReference>
<proteinExistence type="predicted"/>
<dbReference type="RefSeq" id="WP_407029594.1">
    <property type="nucleotide sequence ID" value="NZ_JAQGEF010000001.1"/>
</dbReference>
<gene>
    <name evidence="2" type="ORF">O3P16_00465</name>
</gene>
<reference evidence="2 3" key="1">
    <citation type="submission" date="2022-12" db="EMBL/GenBank/DDBJ databases">
        <title>Chitinophagaceae gen. sp. nov., a new member of the family Chitinophagaceae, isolated from soil in a chemical factory.</title>
        <authorList>
            <person name="Ke Z."/>
        </authorList>
    </citation>
    <scope>NUCLEOTIDE SEQUENCE [LARGE SCALE GENOMIC DNA]</scope>
    <source>
        <strain evidence="2 3">LY-5</strain>
    </source>
</reference>
<keyword evidence="3" id="KW-1185">Reference proteome</keyword>
<feature type="domain" description="Type I restriction enzyme R protein N-terminal" evidence="1">
    <location>
        <begin position="37"/>
        <end position="144"/>
    </location>
</feature>
<dbReference type="Pfam" id="PF13588">
    <property type="entry name" value="HSDR_N_2"/>
    <property type="match status" value="1"/>
</dbReference>
<dbReference type="EMBL" id="JAQGEF010000001">
    <property type="protein sequence ID" value="MDA3613261.1"/>
    <property type="molecule type" value="Genomic_DNA"/>
</dbReference>
<protein>
    <submittedName>
        <fullName evidence="2">Type I restriction enzyme HsdR N-terminal domain-containing protein</fullName>
    </submittedName>
</protein>
<comment type="caution">
    <text evidence="2">The sequence shown here is derived from an EMBL/GenBank/DDBJ whole genome shotgun (WGS) entry which is preliminary data.</text>
</comment>
<accession>A0ABT4UEP1</accession>
<evidence type="ECO:0000259" key="1">
    <source>
        <dbReference type="Pfam" id="PF13588"/>
    </source>
</evidence>
<organism evidence="2 3">
    <name type="scientific">Polluticaenibacter yanchengensis</name>
    <dbReference type="NCBI Taxonomy" id="3014562"/>
    <lineage>
        <taxon>Bacteria</taxon>
        <taxon>Pseudomonadati</taxon>
        <taxon>Bacteroidota</taxon>
        <taxon>Chitinophagia</taxon>
        <taxon>Chitinophagales</taxon>
        <taxon>Chitinophagaceae</taxon>
        <taxon>Polluticaenibacter</taxon>
    </lineage>
</organism>
<evidence type="ECO:0000313" key="3">
    <source>
        <dbReference type="Proteomes" id="UP001210231"/>
    </source>
</evidence>
<name>A0ABT4UEP1_9BACT</name>
<sequence length="146" mass="16922">MIPIIFPPSNFKVRFNEKTSNDEIFDLIRKKWLVLTPEEWVRQNFVNYLVTSLNYPASLIALEKGIKVGELNKRFDIVVYNNQAQPVLLIECKAPDVVLNQNTVQQILSYKSVLNASYLIITNGHYTYGFYTDSQMVEQITEIPVF</sequence>